<evidence type="ECO:0000313" key="2">
    <source>
        <dbReference type="EMBL" id="QMS89608.1"/>
    </source>
</evidence>
<dbReference type="InterPro" id="IPR053136">
    <property type="entry name" value="UTP_pyrophosphatase-like"/>
</dbReference>
<dbReference type="Pfam" id="PF01863">
    <property type="entry name" value="YgjP-like"/>
    <property type="match status" value="1"/>
</dbReference>
<feature type="domain" description="YgjP-like metallopeptidase" evidence="1">
    <location>
        <begin position="21"/>
        <end position="225"/>
    </location>
</feature>
<organism evidence="2 3">
    <name type="scientific">Nostoc edaphicum CCNP1411</name>
    <dbReference type="NCBI Taxonomy" id="1472755"/>
    <lineage>
        <taxon>Bacteria</taxon>
        <taxon>Bacillati</taxon>
        <taxon>Cyanobacteriota</taxon>
        <taxon>Cyanophyceae</taxon>
        <taxon>Nostocales</taxon>
        <taxon>Nostocaceae</taxon>
        <taxon>Nostoc</taxon>
    </lineage>
</organism>
<evidence type="ECO:0000259" key="1">
    <source>
        <dbReference type="Pfam" id="PF01863"/>
    </source>
</evidence>
<dbReference type="PANTHER" id="PTHR30399">
    <property type="entry name" value="UNCHARACTERIZED PROTEIN YGJP"/>
    <property type="match status" value="1"/>
</dbReference>
<dbReference type="CDD" id="cd07344">
    <property type="entry name" value="M48_yhfN_like"/>
    <property type="match status" value="1"/>
</dbReference>
<gene>
    <name evidence="2" type="ORF">HUN01_19240</name>
</gene>
<accession>A0A7D7LDS1</accession>
<dbReference type="Gene3D" id="3.30.2010.10">
    <property type="entry name" value="Metalloproteases ('zincins'), catalytic domain"/>
    <property type="match status" value="1"/>
</dbReference>
<dbReference type="KEGG" id="ned:HUN01_19240"/>
<evidence type="ECO:0000313" key="3">
    <source>
        <dbReference type="Proteomes" id="UP000514713"/>
    </source>
</evidence>
<reference evidence="3" key="1">
    <citation type="submission" date="2020-06" db="EMBL/GenBank/DDBJ databases">
        <title>Nostoc edaphicum CCNP1411 genome.</title>
        <authorList>
            <person name="Fidor A."/>
            <person name="Grabski M."/>
            <person name="Gawor J."/>
            <person name="Gromadka R."/>
            <person name="Wegrzyn G."/>
            <person name="Mazur-Marzec H."/>
        </authorList>
    </citation>
    <scope>NUCLEOTIDE SEQUENCE [LARGE SCALE GENOMIC DNA]</scope>
    <source>
        <strain evidence="3">CCNP1411</strain>
    </source>
</reference>
<dbReference type="RefSeq" id="WP_181927542.1">
    <property type="nucleotide sequence ID" value="NZ_CP054698.1"/>
</dbReference>
<keyword evidence="3" id="KW-1185">Reference proteome</keyword>
<dbReference type="Proteomes" id="UP000514713">
    <property type="component" value="Chromosome"/>
</dbReference>
<dbReference type="InterPro" id="IPR002725">
    <property type="entry name" value="YgjP-like_metallopeptidase"/>
</dbReference>
<protein>
    <submittedName>
        <fullName evidence="2">M48 family metallopeptidase</fullName>
    </submittedName>
</protein>
<dbReference type="PANTHER" id="PTHR30399:SF1">
    <property type="entry name" value="UTP PYROPHOSPHATASE"/>
    <property type="match status" value="1"/>
</dbReference>
<name>A0A7D7LDS1_9NOSO</name>
<dbReference type="AlphaFoldDB" id="A0A7D7LDS1"/>
<dbReference type="EMBL" id="CP054698">
    <property type="protein sequence ID" value="QMS89608.1"/>
    <property type="molecule type" value="Genomic_DNA"/>
</dbReference>
<proteinExistence type="predicted"/>
<sequence length="232" mass="27696">MSESLVIDDLYFVLHRSDKRKTVGITIDRGGELILNAPSDCPLEIIEQIAQQKRFWIYTKLAEKELLCQNRFEKEFVNGEGFYYLGRSYRLLLVPPKLATPLRLYQGRFMLRSNEHNHAREHFIHWYTQHAELWLQRRLNLFSARLGVAPSIIKIRDLGFRWGSCGSQGNLYFHWLTILLPPRIIEYIIVHELVHLHESHHNTQFWRYIERVLPDFVLRKQWLAENGSRFVL</sequence>